<organism evidence="16 17">
    <name type="scientific">Rhamnella rubrinervis</name>
    <dbReference type="NCBI Taxonomy" id="2594499"/>
    <lineage>
        <taxon>Eukaryota</taxon>
        <taxon>Viridiplantae</taxon>
        <taxon>Streptophyta</taxon>
        <taxon>Embryophyta</taxon>
        <taxon>Tracheophyta</taxon>
        <taxon>Spermatophyta</taxon>
        <taxon>Magnoliopsida</taxon>
        <taxon>eudicotyledons</taxon>
        <taxon>Gunneridae</taxon>
        <taxon>Pentapetalae</taxon>
        <taxon>rosids</taxon>
        <taxon>fabids</taxon>
        <taxon>Rosales</taxon>
        <taxon>Rhamnaceae</taxon>
        <taxon>rhamnoid group</taxon>
        <taxon>Rhamneae</taxon>
        <taxon>Rhamnella</taxon>
    </lineage>
</organism>
<comment type="caution">
    <text evidence="16">The sequence shown here is derived from an EMBL/GenBank/DDBJ whole genome shotgun (WGS) entry which is preliminary data.</text>
</comment>
<feature type="binding site" evidence="13">
    <location>
        <position position="158"/>
    </location>
    <ligand>
        <name>Fe cation</name>
        <dbReference type="ChEBI" id="CHEBI:24875"/>
        <label>1</label>
    </ligand>
</feature>
<evidence type="ECO:0000256" key="11">
    <source>
        <dbReference type="ARBA" id="ARBA00026060"/>
    </source>
</evidence>
<dbReference type="Gene3D" id="1.20.1260.10">
    <property type="match status" value="1"/>
</dbReference>
<dbReference type="InterPro" id="IPR012347">
    <property type="entry name" value="Ferritin-like"/>
</dbReference>
<dbReference type="InterPro" id="IPR009040">
    <property type="entry name" value="Ferritin-like_diiron"/>
</dbReference>
<sequence length="278" mass="30768">MLLKASPASSLLSTHRENVGHLFSSVPSSSSSFSYSVSPLNSSASLSSILRSSPAKNGGGFVVCASKSANNRPLAGVVFEPFEEVKKELDLVPTVPQVSLARQKFVDACEVAINEQINVEYNVSYVYHALFAYFDRDNVALRGLAKFFKESSEEEREHAEKLMEYQNKRGGKVKLQSIVMPLSEFDHAEKGDALYAMELALSLEKLTNEKLLKLHGVAEQNKDVQLTDFVESEFLAEQVEAIKKIAEYVAQLRRVGKGHGVWHFDQMLLHEDADAVAA</sequence>
<accession>A0A8K0DSK4</accession>
<evidence type="ECO:0000259" key="15">
    <source>
        <dbReference type="PROSITE" id="PS50905"/>
    </source>
</evidence>
<dbReference type="PANTHER" id="PTHR11431:SF75">
    <property type="entry name" value="FERRITIN"/>
    <property type="match status" value="1"/>
</dbReference>
<comment type="subunit">
    <text evidence="11">Oligomer of 24 subunits. There are two types of subunits: L (light) chain and H (heavy) chain. The major chain can be light or heavy, depending on the species and tissue type. The functional molecule forms a roughly spherical shell with a diameter of 12 nm and contains a central cavity into which the insoluble mineral iron core is deposited.</text>
</comment>
<keyword evidence="7" id="KW-0809">Transit peptide</keyword>
<evidence type="ECO:0000313" key="17">
    <source>
        <dbReference type="Proteomes" id="UP000796880"/>
    </source>
</evidence>
<dbReference type="FunFam" id="1.20.1260.10:FF:000006">
    <property type="entry name" value="Ferritin"/>
    <property type="match status" value="1"/>
</dbReference>
<dbReference type="GO" id="GO:0009507">
    <property type="term" value="C:chloroplast"/>
    <property type="evidence" value="ECO:0007669"/>
    <property type="project" value="UniProtKB-SubCell"/>
</dbReference>
<feature type="binding site" evidence="13">
    <location>
        <position position="155"/>
    </location>
    <ligand>
        <name>Fe cation</name>
        <dbReference type="ChEBI" id="CHEBI:24875"/>
        <label>1</label>
    </ligand>
</feature>
<dbReference type="PROSITE" id="PS50905">
    <property type="entry name" value="FERRITIN_LIKE"/>
    <property type="match status" value="1"/>
</dbReference>
<dbReference type="InterPro" id="IPR001519">
    <property type="entry name" value="Ferritin"/>
</dbReference>
<name>A0A8K0DSK4_9ROSA</name>
<dbReference type="InterPro" id="IPR014034">
    <property type="entry name" value="Ferritin_CS"/>
</dbReference>
<evidence type="ECO:0000256" key="6">
    <source>
        <dbReference type="ARBA" id="ARBA00022723"/>
    </source>
</evidence>
<keyword evidence="8 14" id="KW-0560">Oxidoreductase</keyword>
<evidence type="ECO:0000256" key="14">
    <source>
        <dbReference type="RuleBase" id="RU361145"/>
    </source>
</evidence>
<dbReference type="EMBL" id="VOIH02000011">
    <property type="protein sequence ID" value="KAF3433354.1"/>
    <property type="molecule type" value="Genomic_DNA"/>
</dbReference>
<dbReference type="OrthoDB" id="186462at2759"/>
<dbReference type="PANTHER" id="PTHR11431">
    <property type="entry name" value="FERRITIN"/>
    <property type="match status" value="1"/>
</dbReference>
<evidence type="ECO:0000256" key="9">
    <source>
        <dbReference type="ARBA" id="ARBA00023004"/>
    </source>
</evidence>
<dbReference type="GO" id="GO:0006879">
    <property type="term" value="P:intracellular iron ion homeostasis"/>
    <property type="evidence" value="ECO:0007669"/>
    <property type="project" value="UniProtKB-KW"/>
</dbReference>
<dbReference type="GO" id="GO:0004322">
    <property type="term" value="F:ferroxidase activity"/>
    <property type="evidence" value="ECO:0007669"/>
    <property type="project" value="UniProtKB-EC"/>
</dbReference>
<dbReference type="SUPFAM" id="SSF47240">
    <property type="entry name" value="Ferritin-like"/>
    <property type="match status" value="1"/>
</dbReference>
<evidence type="ECO:0000256" key="2">
    <source>
        <dbReference type="ARBA" id="ARBA00007513"/>
    </source>
</evidence>
<reference evidence="16" key="1">
    <citation type="submission" date="2020-03" db="EMBL/GenBank/DDBJ databases">
        <title>A high-quality chromosome-level genome assembly of a woody plant with both climbing and erect habits, Rhamnella rubrinervis.</title>
        <authorList>
            <person name="Lu Z."/>
            <person name="Yang Y."/>
            <person name="Zhu X."/>
            <person name="Sun Y."/>
        </authorList>
    </citation>
    <scope>NUCLEOTIDE SEQUENCE</scope>
    <source>
        <strain evidence="16">BYM</strain>
        <tissue evidence="16">Leaf</tissue>
    </source>
</reference>
<feature type="domain" description="Ferritin-like diiron" evidence="15">
    <location>
        <begin position="103"/>
        <end position="256"/>
    </location>
</feature>
<comment type="subcellular location">
    <subcellularLocation>
        <location evidence="1">Plastid</location>
        <location evidence="1">Chloroplast</location>
    </subcellularLocation>
</comment>
<evidence type="ECO:0000256" key="3">
    <source>
        <dbReference type="ARBA" id="ARBA00022434"/>
    </source>
</evidence>
<feature type="binding site" evidence="13">
    <location>
        <position position="204"/>
    </location>
    <ligand>
        <name>Fe cation</name>
        <dbReference type="ChEBI" id="CHEBI:24875"/>
        <label>1</label>
    </ligand>
</feature>
<dbReference type="CDD" id="cd01056">
    <property type="entry name" value="Euk_Ferritin"/>
    <property type="match status" value="1"/>
</dbReference>
<evidence type="ECO:0000256" key="13">
    <source>
        <dbReference type="PIRSR" id="PIRSR601519-1"/>
    </source>
</evidence>
<dbReference type="EC" id="1.16.3.1" evidence="14"/>
<comment type="catalytic activity">
    <reaction evidence="12 14">
        <text>4 Fe(2+) + O2 + 4 H(+) = 4 Fe(3+) + 2 H2O</text>
        <dbReference type="Rhea" id="RHEA:11148"/>
        <dbReference type="ChEBI" id="CHEBI:15377"/>
        <dbReference type="ChEBI" id="CHEBI:15378"/>
        <dbReference type="ChEBI" id="CHEBI:15379"/>
        <dbReference type="ChEBI" id="CHEBI:29033"/>
        <dbReference type="ChEBI" id="CHEBI:29034"/>
        <dbReference type="EC" id="1.16.3.1"/>
    </reaction>
</comment>
<dbReference type="GO" id="GO:0008198">
    <property type="term" value="F:ferrous iron binding"/>
    <property type="evidence" value="ECO:0007669"/>
    <property type="project" value="TreeGrafter"/>
</dbReference>
<feature type="binding site" evidence="13">
    <location>
        <position position="238"/>
    </location>
    <ligand>
        <name>Fe cation</name>
        <dbReference type="ChEBI" id="CHEBI:24875"/>
        <label>1</label>
    </ligand>
</feature>
<keyword evidence="3 14" id="KW-0409">Iron storage</keyword>
<evidence type="ECO:0000256" key="8">
    <source>
        <dbReference type="ARBA" id="ARBA00023002"/>
    </source>
</evidence>
<proteinExistence type="inferred from homology"/>
<evidence type="ECO:0000256" key="12">
    <source>
        <dbReference type="ARBA" id="ARBA00047990"/>
    </source>
</evidence>
<dbReference type="AlphaFoldDB" id="A0A8K0DSK4"/>
<dbReference type="GO" id="GO:0006979">
    <property type="term" value="P:response to oxidative stress"/>
    <property type="evidence" value="ECO:0007669"/>
    <property type="project" value="UniProtKB-ARBA"/>
</dbReference>
<dbReference type="Proteomes" id="UP000796880">
    <property type="component" value="Unassembled WGS sequence"/>
</dbReference>
<evidence type="ECO:0000313" key="16">
    <source>
        <dbReference type="EMBL" id="KAF3433354.1"/>
    </source>
</evidence>
<evidence type="ECO:0000256" key="1">
    <source>
        <dbReference type="ARBA" id="ARBA00004229"/>
    </source>
</evidence>
<evidence type="ECO:0000256" key="7">
    <source>
        <dbReference type="ARBA" id="ARBA00022946"/>
    </source>
</evidence>
<dbReference type="GO" id="GO:0006826">
    <property type="term" value="P:iron ion transport"/>
    <property type="evidence" value="ECO:0007669"/>
    <property type="project" value="InterPro"/>
</dbReference>
<dbReference type="GO" id="GO:0008199">
    <property type="term" value="F:ferric iron binding"/>
    <property type="evidence" value="ECO:0007669"/>
    <property type="project" value="InterPro"/>
</dbReference>
<evidence type="ECO:0000256" key="5">
    <source>
        <dbReference type="ARBA" id="ARBA00022640"/>
    </source>
</evidence>
<dbReference type="InterPro" id="IPR009078">
    <property type="entry name" value="Ferritin-like_SF"/>
</dbReference>
<dbReference type="Pfam" id="PF00210">
    <property type="entry name" value="Ferritin"/>
    <property type="match status" value="1"/>
</dbReference>
<dbReference type="PROSITE" id="PS00204">
    <property type="entry name" value="FERRITIN_2"/>
    <property type="match status" value="1"/>
</dbReference>
<evidence type="ECO:0000256" key="4">
    <source>
        <dbReference type="ARBA" id="ARBA00022528"/>
    </source>
</evidence>
<protein>
    <recommendedName>
        <fullName evidence="14">Ferritin</fullName>
        <ecNumber evidence="14">1.16.3.1</ecNumber>
    </recommendedName>
</protein>
<comment type="similarity">
    <text evidence="2 14">Belongs to the ferritin family.</text>
</comment>
<comment type="function">
    <text evidence="14">Stores iron in a soluble, non-toxic, readily available form. Important for iron homeostasis. Iron is taken up in the ferrous form and deposited as ferric hydroxides after oxidation.</text>
</comment>
<keyword evidence="5" id="KW-0934">Plastid</keyword>
<comment type="function">
    <text evidence="10">Stores iron in a soluble, non-toxic, readily available form. Important for iron homeostasis. Has ferroxidase activity. Iron is taken up in the ferrous form and deposited as ferric hydroxides after oxidation.</text>
</comment>
<keyword evidence="6 13" id="KW-0479">Metal-binding</keyword>
<keyword evidence="4" id="KW-0150">Chloroplast</keyword>
<keyword evidence="9 13" id="KW-0408">Iron</keyword>
<feature type="binding site" evidence="13">
    <location>
        <position position="120"/>
    </location>
    <ligand>
        <name>Fe cation</name>
        <dbReference type="ChEBI" id="CHEBI:24875"/>
        <label>1</label>
    </ligand>
</feature>
<evidence type="ECO:0000256" key="10">
    <source>
        <dbReference type="ARBA" id="ARBA00025111"/>
    </source>
</evidence>
<keyword evidence="17" id="KW-1185">Reference proteome</keyword>
<dbReference type="InterPro" id="IPR008331">
    <property type="entry name" value="Ferritin_DPS_dom"/>
</dbReference>
<gene>
    <name evidence="16" type="ORF">FNV43_RR24456</name>
</gene>